<dbReference type="PANTHER" id="PTHR46233:SF4">
    <property type="entry name" value="METALLO-BETA-LACTAMASE DOMAIN-CONTAINING PROTEIN"/>
    <property type="match status" value="1"/>
</dbReference>
<organism evidence="2 3">
    <name type="scientific">Mycobacterium lacus</name>
    <dbReference type="NCBI Taxonomy" id="169765"/>
    <lineage>
        <taxon>Bacteria</taxon>
        <taxon>Bacillati</taxon>
        <taxon>Actinomycetota</taxon>
        <taxon>Actinomycetes</taxon>
        <taxon>Mycobacteriales</taxon>
        <taxon>Mycobacteriaceae</taxon>
        <taxon>Mycobacterium</taxon>
    </lineage>
</organism>
<dbReference type="SUPFAM" id="SSF56281">
    <property type="entry name" value="Metallo-hydrolase/oxidoreductase"/>
    <property type="match status" value="1"/>
</dbReference>
<keyword evidence="3" id="KW-1185">Reference proteome</keyword>
<dbReference type="InterPro" id="IPR051453">
    <property type="entry name" value="MBL_Glyoxalase_II"/>
</dbReference>
<dbReference type="Pfam" id="PF00753">
    <property type="entry name" value="Lactamase_B"/>
    <property type="match status" value="1"/>
</dbReference>
<dbReference type="AlphaFoldDB" id="A0A1X1XY24"/>
<proteinExistence type="predicted"/>
<dbReference type="KEGG" id="mlj:MLAC_22720"/>
<dbReference type="InterPro" id="IPR036866">
    <property type="entry name" value="RibonucZ/Hydroxyglut_hydro"/>
</dbReference>
<dbReference type="STRING" id="169765.AWC15_04255"/>
<gene>
    <name evidence="2" type="ORF">MLAC_22720</name>
</gene>
<dbReference type="InterPro" id="IPR001279">
    <property type="entry name" value="Metallo-B-lactamas"/>
</dbReference>
<dbReference type="PANTHER" id="PTHR46233">
    <property type="entry name" value="HYDROXYACYLGLUTATHIONE HYDROLASE GLOC"/>
    <property type="match status" value="1"/>
</dbReference>
<evidence type="ECO:0000259" key="1">
    <source>
        <dbReference type="Pfam" id="PF00753"/>
    </source>
</evidence>
<evidence type="ECO:0000313" key="2">
    <source>
        <dbReference type="EMBL" id="BBX96978.1"/>
    </source>
</evidence>
<dbReference type="Gene3D" id="3.60.15.10">
    <property type="entry name" value="Ribonuclease Z/Hydroxyacylglutathione hydrolase-like"/>
    <property type="match status" value="2"/>
</dbReference>
<evidence type="ECO:0000313" key="3">
    <source>
        <dbReference type="Proteomes" id="UP000466396"/>
    </source>
</evidence>
<reference evidence="2 3" key="1">
    <citation type="journal article" date="2019" name="Emerg. Microbes Infect.">
        <title>Comprehensive subspecies identification of 175 nontuberculous mycobacteria species based on 7547 genomic profiles.</title>
        <authorList>
            <person name="Matsumoto Y."/>
            <person name="Kinjo T."/>
            <person name="Motooka D."/>
            <person name="Nabeya D."/>
            <person name="Jung N."/>
            <person name="Uechi K."/>
            <person name="Horii T."/>
            <person name="Iida T."/>
            <person name="Fujita J."/>
            <person name="Nakamura S."/>
        </authorList>
    </citation>
    <scope>NUCLEOTIDE SEQUENCE [LARGE SCALE GENOMIC DNA]</scope>
    <source>
        <strain evidence="2 3">JCM 15657</strain>
    </source>
</reference>
<sequence length="126" mass="13366">MVTIERIITHGAFELDGGSWEVDNNIGLVGDDSDVVVFDAAHDAAPILAAVNGPNVVAMVCTHGHNDHVTVTPELDPGTDFRAVSDEDTLRVAGTELQALHTPRHSPGSVCRYAPELSAVFMARGH</sequence>
<name>A0A1X1XY24_9MYCO</name>
<accession>A0A1X1XY24</accession>
<feature type="domain" description="Metallo-beta-lactamase" evidence="1">
    <location>
        <begin position="23"/>
        <end position="85"/>
    </location>
</feature>
<dbReference type="Proteomes" id="UP000466396">
    <property type="component" value="Chromosome"/>
</dbReference>
<protein>
    <recommendedName>
        <fullName evidence="1">Metallo-beta-lactamase domain-containing protein</fullName>
    </recommendedName>
</protein>
<dbReference type="EMBL" id="AP022581">
    <property type="protein sequence ID" value="BBX96978.1"/>
    <property type="molecule type" value="Genomic_DNA"/>
</dbReference>